<feature type="signal peptide" evidence="2">
    <location>
        <begin position="1"/>
        <end position="20"/>
    </location>
</feature>
<gene>
    <name evidence="3" type="ORF">KXQ929_LOCUS18093</name>
</gene>
<name>A0A819CGL0_9BILA</name>
<dbReference type="EMBL" id="CAJOBB010001162">
    <property type="protein sequence ID" value="CAF3818669.1"/>
    <property type="molecule type" value="Genomic_DNA"/>
</dbReference>
<feature type="compositionally biased region" description="Low complexity" evidence="1">
    <location>
        <begin position="106"/>
        <end position="130"/>
    </location>
</feature>
<comment type="caution">
    <text evidence="3">The sequence shown here is derived from an EMBL/GenBank/DDBJ whole genome shotgun (WGS) entry which is preliminary data.</text>
</comment>
<dbReference type="AlphaFoldDB" id="A0A819CGL0"/>
<keyword evidence="2" id="KW-0732">Signal</keyword>
<evidence type="ECO:0000313" key="4">
    <source>
        <dbReference type="Proteomes" id="UP000663868"/>
    </source>
</evidence>
<accession>A0A819CGL0</accession>
<evidence type="ECO:0000256" key="2">
    <source>
        <dbReference type="SAM" id="SignalP"/>
    </source>
</evidence>
<dbReference type="Proteomes" id="UP000663868">
    <property type="component" value="Unassembled WGS sequence"/>
</dbReference>
<reference evidence="3" key="1">
    <citation type="submission" date="2021-02" db="EMBL/GenBank/DDBJ databases">
        <authorList>
            <person name="Nowell W R."/>
        </authorList>
    </citation>
    <scope>NUCLEOTIDE SEQUENCE</scope>
</reference>
<evidence type="ECO:0000256" key="1">
    <source>
        <dbReference type="SAM" id="MobiDB-lite"/>
    </source>
</evidence>
<protein>
    <submittedName>
        <fullName evidence="3">Uncharacterized protein</fullName>
    </submittedName>
</protein>
<organism evidence="3 4">
    <name type="scientific">Adineta steineri</name>
    <dbReference type="NCBI Taxonomy" id="433720"/>
    <lineage>
        <taxon>Eukaryota</taxon>
        <taxon>Metazoa</taxon>
        <taxon>Spiralia</taxon>
        <taxon>Gnathifera</taxon>
        <taxon>Rotifera</taxon>
        <taxon>Eurotatoria</taxon>
        <taxon>Bdelloidea</taxon>
        <taxon>Adinetida</taxon>
        <taxon>Adinetidae</taxon>
        <taxon>Adineta</taxon>
    </lineage>
</organism>
<feature type="region of interest" description="Disordered" evidence="1">
    <location>
        <begin position="106"/>
        <end position="136"/>
    </location>
</feature>
<proteinExistence type="predicted"/>
<sequence length="262" mass="29559">MSIKLIRFLLLLEIIHIAYTNKLGANKLIQDICDTLQKNNSLQVDEDRQWEIICQELFDLKDNDQHITTQDQDNAAILHLNLEQYILQNKLSKKAAIRFSSIRTGSRTSVSGSRGSSSSSSGSRTPSITRYSNTRTGTTLSRPTGWLWSGSRFVFLPLARRYGHRSSSSSSRFTTPSSSGTVNYYYCTSNDNPSTEIQCSSIDGDTQCCEDEESQQAFCCGGNIPNYITQDMNRATQKIAKILYTLTALALCMHLFMRRFNR</sequence>
<evidence type="ECO:0000313" key="3">
    <source>
        <dbReference type="EMBL" id="CAF3818669.1"/>
    </source>
</evidence>
<feature type="chain" id="PRO_5032395310" evidence="2">
    <location>
        <begin position="21"/>
        <end position="262"/>
    </location>
</feature>